<accession>A0ABV9QCK9</accession>
<feature type="region of interest" description="Disordered" evidence="2">
    <location>
        <begin position="304"/>
        <end position="325"/>
    </location>
</feature>
<name>A0ABV9QCK9_9BURK</name>
<protein>
    <recommendedName>
        <fullName evidence="5">ParB/Sulfiredoxin domain-containing protein</fullName>
    </recommendedName>
</protein>
<feature type="coiled-coil region" evidence="1">
    <location>
        <begin position="350"/>
        <end position="408"/>
    </location>
</feature>
<comment type="caution">
    <text evidence="3">The sequence shown here is derived from an EMBL/GenBank/DDBJ whole genome shotgun (WGS) entry which is preliminary data.</text>
</comment>
<evidence type="ECO:0008006" key="5">
    <source>
        <dbReference type="Google" id="ProtNLM"/>
    </source>
</evidence>
<keyword evidence="1" id="KW-0175">Coiled coil</keyword>
<dbReference type="EMBL" id="JBHSHJ010000007">
    <property type="protein sequence ID" value="MFC4789296.1"/>
    <property type="molecule type" value="Genomic_DNA"/>
</dbReference>
<proteinExistence type="predicted"/>
<sequence>MTQFQKPEQSGQAAALPKTYAQHPLSAAFPAMTAEEFQELKDSIENFGPMSPVVIANGMVLHGWDIYRACTELAVPYQVQELPAHVTPQDYLDAQSIGRKASSVEQVSGPNAIMLALESIRIDGNTQSRVELDQAVVAEYAEAMAEGAQFPPLIVFFDGAHRWLGDGFHRYFGARKAGLVQMVAEVRSGTQQDAQLFSFGVNASHGLRRTNADKRKAVTGALQHPVSCQWSDRQIAKHCGVSGKTVASVRQANCGNSAVTHQERTYTTKHGTTAVMNTSNIGKKPEGPQAAPLEQQAQPLRHTVSVVPPPKSSQPDELANLEEGDYTPPEGMTEEDFGPSPEEIAEALAHEAAEKAKRELLEKMIESDNQMATLFEEAKMLKAQVARLERYRDELMNKAHAIEQIAKKRDRENLRLRKELDALRGKGGAQ</sequence>
<gene>
    <name evidence="3" type="ORF">ACFO6X_09940</name>
</gene>
<dbReference type="Proteomes" id="UP001596001">
    <property type="component" value="Unassembled WGS sequence"/>
</dbReference>
<evidence type="ECO:0000256" key="1">
    <source>
        <dbReference type="SAM" id="Coils"/>
    </source>
</evidence>
<evidence type="ECO:0000313" key="4">
    <source>
        <dbReference type="Proteomes" id="UP001596001"/>
    </source>
</evidence>
<evidence type="ECO:0000313" key="3">
    <source>
        <dbReference type="EMBL" id="MFC4789296.1"/>
    </source>
</evidence>
<keyword evidence="4" id="KW-1185">Reference proteome</keyword>
<dbReference type="InterPro" id="IPR036086">
    <property type="entry name" value="ParB/Sulfiredoxin_sf"/>
</dbReference>
<organism evidence="3 4">
    <name type="scientific">Giesbergeria sinuosa</name>
    <dbReference type="NCBI Taxonomy" id="80883"/>
    <lineage>
        <taxon>Bacteria</taxon>
        <taxon>Pseudomonadati</taxon>
        <taxon>Pseudomonadota</taxon>
        <taxon>Betaproteobacteria</taxon>
        <taxon>Burkholderiales</taxon>
        <taxon>Comamonadaceae</taxon>
        <taxon>Giesbergeria</taxon>
    </lineage>
</organism>
<reference evidence="4" key="1">
    <citation type="journal article" date="2019" name="Int. J. Syst. Evol. Microbiol.">
        <title>The Global Catalogue of Microorganisms (GCM) 10K type strain sequencing project: providing services to taxonomists for standard genome sequencing and annotation.</title>
        <authorList>
            <consortium name="The Broad Institute Genomics Platform"/>
            <consortium name="The Broad Institute Genome Sequencing Center for Infectious Disease"/>
            <person name="Wu L."/>
            <person name="Ma J."/>
        </authorList>
    </citation>
    <scope>NUCLEOTIDE SEQUENCE [LARGE SCALE GENOMIC DNA]</scope>
    <source>
        <strain evidence="4">CCUG 49452</strain>
    </source>
</reference>
<dbReference type="RefSeq" id="WP_382432545.1">
    <property type="nucleotide sequence ID" value="NZ_JBHSHJ010000007.1"/>
</dbReference>
<dbReference type="SUPFAM" id="SSF110849">
    <property type="entry name" value="ParB/Sulfiredoxin"/>
    <property type="match status" value="1"/>
</dbReference>
<evidence type="ECO:0000256" key="2">
    <source>
        <dbReference type="SAM" id="MobiDB-lite"/>
    </source>
</evidence>